<comment type="similarity">
    <text evidence="4">Belongs to the WD repeat MDV1/CAF4 family.</text>
</comment>
<evidence type="ECO:0000256" key="4">
    <source>
        <dbReference type="ARBA" id="ARBA00038415"/>
    </source>
</evidence>
<dbReference type="PROSITE" id="PS50082">
    <property type="entry name" value="WD_REPEATS_2"/>
    <property type="match status" value="7"/>
</dbReference>
<feature type="repeat" description="WD" evidence="7">
    <location>
        <begin position="1144"/>
        <end position="1185"/>
    </location>
</feature>
<dbReference type="InterPro" id="IPR056125">
    <property type="entry name" value="DUF7708"/>
</dbReference>
<dbReference type="GO" id="GO:0005741">
    <property type="term" value="C:mitochondrial outer membrane"/>
    <property type="evidence" value="ECO:0007669"/>
    <property type="project" value="UniProtKB-SubCell"/>
</dbReference>
<feature type="repeat" description="WD" evidence="7">
    <location>
        <begin position="976"/>
        <end position="1017"/>
    </location>
</feature>
<accession>A0A178Z8Q4</accession>
<dbReference type="InterPro" id="IPR020472">
    <property type="entry name" value="WD40_PAC1"/>
</dbReference>
<feature type="repeat" description="WD" evidence="7">
    <location>
        <begin position="1102"/>
        <end position="1143"/>
    </location>
</feature>
<keyword evidence="2 7" id="KW-0853">WD repeat</keyword>
<feature type="repeat" description="WD" evidence="7">
    <location>
        <begin position="1018"/>
        <end position="1059"/>
    </location>
</feature>
<dbReference type="InterPro" id="IPR056884">
    <property type="entry name" value="NPHP3-like_N"/>
</dbReference>
<proteinExistence type="inferred from homology"/>
<dbReference type="Pfam" id="PF00400">
    <property type="entry name" value="WD40"/>
    <property type="match status" value="6"/>
</dbReference>
<dbReference type="PANTHER" id="PTHR22847:SF637">
    <property type="entry name" value="WD REPEAT DOMAIN 5B"/>
    <property type="match status" value="1"/>
</dbReference>
<comment type="function">
    <text evidence="6">Involved in mitochondrial fission. Acts as an adapter protein required to form mitochondrial fission complexes. Formation of these complexes is required to promote constriction and fission of the mitochondrial compartment at a late step in mitochondrial division.</text>
</comment>
<dbReference type="EMBL" id="LVYI01000010">
    <property type="protein sequence ID" value="OAP55836.1"/>
    <property type="molecule type" value="Genomic_DNA"/>
</dbReference>
<dbReference type="Gene3D" id="2.130.10.10">
    <property type="entry name" value="YVTN repeat-like/Quinoprotein amine dehydrogenase"/>
    <property type="match status" value="4"/>
</dbReference>
<feature type="repeat" description="WD" evidence="7">
    <location>
        <begin position="947"/>
        <end position="974"/>
    </location>
</feature>
<dbReference type="Pfam" id="PF24809">
    <property type="entry name" value="DUF7708"/>
    <property type="match status" value="1"/>
</dbReference>
<dbReference type="RefSeq" id="XP_018689203.1">
    <property type="nucleotide sequence ID" value="XM_018841494.1"/>
</dbReference>
<dbReference type="SUPFAM" id="SSF52540">
    <property type="entry name" value="P-loop containing nucleoside triphosphate hydrolases"/>
    <property type="match status" value="1"/>
</dbReference>
<dbReference type="SUPFAM" id="SSF50978">
    <property type="entry name" value="WD40 repeat-like"/>
    <property type="match status" value="1"/>
</dbReference>
<evidence type="ECO:0000259" key="9">
    <source>
        <dbReference type="PROSITE" id="PS50837"/>
    </source>
</evidence>
<evidence type="ECO:0000256" key="7">
    <source>
        <dbReference type="PROSITE-ProRule" id="PRU00221"/>
    </source>
</evidence>
<comment type="caution">
    <text evidence="10">The sequence shown here is derived from an EMBL/GenBank/DDBJ whole genome shotgun (WGS) entry which is preliminary data.</text>
</comment>
<keyword evidence="3" id="KW-0677">Repeat</keyword>
<dbReference type="OrthoDB" id="674604at2759"/>
<dbReference type="PROSITE" id="PS50837">
    <property type="entry name" value="NACHT"/>
    <property type="match status" value="1"/>
</dbReference>
<dbReference type="Pfam" id="PF24883">
    <property type="entry name" value="NPHP3_N"/>
    <property type="match status" value="1"/>
</dbReference>
<dbReference type="InterPro" id="IPR027417">
    <property type="entry name" value="P-loop_NTPase"/>
</dbReference>
<evidence type="ECO:0000256" key="5">
    <source>
        <dbReference type="ARBA" id="ARBA00039789"/>
    </source>
</evidence>
<keyword evidence="11" id="KW-1185">Reference proteome</keyword>
<dbReference type="SMART" id="SM00320">
    <property type="entry name" value="WD40"/>
    <property type="match status" value="7"/>
</dbReference>
<evidence type="ECO:0000313" key="11">
    <source>
        <dbReference type="Proteomes" id="UP000078343"/>
    </source>
</evidence>
<dbReference type="STRING" id="1367422.A0A178Z8Q4"/>
<evidence type="ECO:0000256" key="8">
    <source>
        <dbReference type="SAM" id="MobiDB-lite"/>
    </source>
</evidence>
<dbReference type="PANTHER" id="PTHR22847">
    <property type="entry name" value="WD40 REPEAT PROTEIN"/>
    <property type="match status" value="1"/>
</dbReference>
<reference evidence="10 11" key="1">
    <citation type="submission" date="2016-04" db="EMBL/GenBank/DDBJ databases">
        <title>Draft genome of Fonsecaea erecta CBS 125763.</title>
        <authorList>
            <person name="Weiss V.A."/>
            <person name="Vicente V.A."/>
            <person name="Raittz R.T."/>
            <person name="Moreno L.F."/>
            <person name="De Souza E.M."/>
            <person name="Pedrosa F.O."/>
            <person name="Steffens M.B."/>
            <person name="Faoro H."/>
            <person name="Tadra-Sfeir M.Z."/>
            <person name="Najafzadeh M.J."/>
            <person name="Felipe M.S."/>
            <person name="Teixeira M."/>
            <person name="Sun J."/>
            <person name="Xi L."/>
            <person name="Gomes R."/>
            <person name="De Azevedo C.M."/>
            <person name="Salgado C.G."/>
            <person name="Da Silva M.B."/>
            <person name="Nascimento M.F."/>
            <person name="Queiroz-Telles F."/>
            <person name="Attili D.S."/>
            <person name="Gorbushina A."/>
        </authorList>
    </citation>
    <scope>NUCLEOTIDE SEQUENCE [LARGE SCALE GENOMIC DNA]</scope>
    <source>
        <strain evidence="10 11">CBS 125763</strain>
    </source>
</reference>
<comment type="subcellular location">
    <subcellularLocation>
        <location evidence="1">Mitochondrion outer membrane</location>
        <topology evidence="1">Peripheral membrane protein</topology>
        <orientation evidence="1">Cytoplasmic side</orientation>
    </subcellularLocation>
</comment>
<dbReference type="InterPro" id="IPR001680">
    <property type="entry name" value="WD40_rpt"/>
</dbReference>
<organism evidence="10 11">
    <name type="scientific">Fonsecaea erecta</name>
    <dbReference type="NCBI Taxonomy" id="1367422"/>
    <lineage>
        <taxon>Eukaryota</taxon>
        <taxon>Fungi</taxon>
        <taxon>Dikarya</taxon>
        <taxon>Ascomycota</taxon>
        <taxon>Pezizomycotina</taxon>
        <taxon>Eurotiomycetes</taxon>
        <taxon>Chaetothyriomycetidae</taxon>
        <taxon>Chaetothyriales</taxon>
        <taxon>Herpotrichiellaceae</taxon>
        <taxon>Fonsecaea</taxon>
    </lineage>
</organism>
<name>A0A178Z8Q4_9EURO</name>
<dbReference type="GeneID" id="30014156"/>
<gene>
    <name evidence="10" type="ORF">AYL99_09988</name>
</gene>
<dbReference type="InterPro" id="IPR019775">
    <property type="entry name" value="WD40_repeat_CS"/>
</dbReference>
<feature type="compositionally biased region" description="Low complexity" evidence="8">
    <location>
        <begin position="29"/>
        <end position="44"/>
    </location>
</feature>
<evidence type="ECO:0000313" key="10">
    <source>
        <dbReference type="EMBL" id="OAP55836.1"/>
    </source>
</evidence>
<dbReference type="Gene3D" id="3.40.50.300">
    <property type="entry name" value="P-loop containing nucleotide triphosphate hydrolases"/>
    <property type="match status" value="1"/>
</dbReference>
<dbReference type="CDD" id="cd00200">
    <property type="entry name" value="WD40"/>
    <property type="match status" value="1"/>
</dbReference>
<feature type="repeat" description="WD" evidence="7">
    <location>
        <begin position="905"/>
        <end position="946"/>
    </location>
</feature>
<feature type="region of interest" description="Disordered" evidence="8">
    <location>
        <begin position="1"/>
        <end position="49"/>
    </location>
</feature>
<feature type="repeat" description="WD" evidence="7">
    <location>
        <begin position="1060"/>
        <end position="1101"/>
    </location>
</feature>
<protein>
    <recommendedName>
        <fullName evidence="5">Mitochondrial division protein 1</fullName>
    </recommendedName>
</protein>
<evidence type="ECO:0000256" key="1">
    <source>
        <dbReference type="ARBA" id="ARBA00004570"/>
    </source>
</evidence>
<dbReference type="PROSITE" id="PS00678">
    <property type="entry name" value="WD_REPEATS_1"/>
    <property type="match status" value="6"/>
</dbReference>
<dbReference type="InterPro" id="IPR015943">
    <property type="entry name" value="WD40/YVTN_repeat-like_dom_sf"/>
</dbReference>
<evidence type="ECO:0000256" key="2">
    <source>
        <dbReference type="ARBA" id="ARBA00022574"/>
    </source>
</evidence>
<feature type="domain" description="NACHT" evidence="9">
    <location>
        <begin position="352"/>
        <end position="499"/>
    </location>
</feature>
<dbReference type="PRINTS" id="PR00320">
    <property type="entry name" value="GPROTEINBRPT"/>
</dbReference>
<evidence type="ECO:0000256" key="3">
    <source>
        <dbReference type="ARBA" id="ARBA00022737"/>
    </source>
</evidence>
<dbReference type="Proteomes" id="UP000078343">
    <property type="component" value="Unassembled WGS sequence"/>
</dbReference>
<dbReference type="InterPro" id="IPR007111">
    <property type="entry name" value="NACHT_NTPase"/>
</dbReference>
<dbReference type="PROSITE" id="PS50294">
    <property type="entry name" value="WD_REPEATS_REGION"/>
    <property type="match status" value="7"/>
</dbReference>
<sequence>MSLTTPGSKRSRFRQWVSSLGSTPPGKPNSPAASPAPTTQSNASGTSTATQQDFQTRVLLLLSPQDQDTIQQHSLTKTTDVDALVQEALAATRQKQTICQAKRWTWTFRGHTVTLREKADNIIKWLDRFQQVGDVASNVDPVHVGLPWAGIRLLLEAAISAQSQMAALLLGLETAFYLSNRLQVYKAYLNILPASQACTEFETCLVEFYALILQFLAGAVRICQKSSITRGFDAFWRIEDVSTFENACNKMASRAEIAASNCDRDLDATNRAEVKRQQEDLRQVLKQLETIHLLRTGIDKLEAKFDLSKLPVATGAAFNSYQSEHDARCHPDTRVDLLREIYDWADDINGKCIFWLRGKAGTGKSTISRTVAQAFADKGRLGASFFFKRGEHDRENASLFFTTIAVDLVRQIPELATRIHQAIDENPGIAREALREQFEKLIYQPLAAIGSTSSARPILVIDALDECDREGDIRTILSLLASVRRLGSVHVQVFLTSRPELPINLCFAQIGTETHHDVALHDIPPSTIRHDISVYLESEFQRIRDEHNCLWPIDQALALHWPGRLTLESFIQLSDPLFIVAATISRFIGDRRGDPHDRLATFLAQLNTGQMTQMEQTYLPALYQILVDVEEPEERDKLCRDFRKIVGSIILLANPLSTISLSQLLQIPRRKIDHQLRLLHSVLSVPSNAEAPVTLFHLSFREFLVKKGHSDRARLFAIDEFFTHANLSDKCLALLQSPGGLRKDICQLQHPGVLREDIDETTVTEHIPRSLQYACRYWVYHLQHSGRKIRNDDVAANFLREHFLHWLESLSLLGRISESVNCVVTLQSLVAEENSQISAFLQDARRFVLTFNPILAQAPLQAYAGAWHFSPLASIVRNDFQDQALQSVRVIRGIPERWSACLLTFEGHSSAVYSVVFSPDGSRVASGSGDNTVRVWDIQTGACEQTLEGHSSEVYSVVFSPDGSRVASTSDDKTTLEGHSSEVYSVVFSPNGSRVASSSGDKTVRVWDIRTDACEQTLESHSSEVYSVVFSPNGSRVASGSGDKTVRVWDIRTGACEQILEGHSGVVDSVVFSPDGSRVASTSDDRTVRVWDIQTGACEQTLEGHSGVVDSVVFSPDGSRVASSSDDRTVRVWDIQTGACEQTLEGHSDMVNSVVFSPDGSRVASSSFDRTVRVWDVTTGTELLCYDSHIYDNDIEFIDNGSNILANGQVINIPQQLPRPTVTTESSSFNISSGGKLGVTGGWITWSSQRILWLPPEYRPTSWLGLRDIIIIGSGNGRVTFVRWTV</sequence>
<dbReference type="InterPro" id="IPR036322">
    <property type="entry name" value="WD40_repeat_dom_sf"/>
</dbReference>
<evidence type="ECO:0000256" key="6">
    <source>
        <dbReference type="ARBA" id="ARBA00043913"/>
    </source>
</evidence>
<dbReference type="GO" id="GO:1990234">
    <property type="term" value="C:transferase complex"/>
    <property type="evidence" value="ECO:0007669"/>
    <property type="project" value="UniProtKB-ARBA"/>
</dbReference>